<sequence>MEKWNIGLGHLFMTIFLHNYSAFMVIPAITDVTMSALCPGRDECSLAIYLTGFQQAAGIPNSVRRSRNLDKLLHPWANVRASFVRRRKANIQPHKLTIYRNRLWNSATDSNL</sequence>
<evidence type="ECO:0000313" key="2">
    <source>
        <dbReference type="Proteomes" id="UP000237105"/>
    </source>
</evidence>
<accession>A0A2P5ARB9</accession>
<comment type="caution">
    <text evidence="1">The sequence shown here is derived from an EMBL/GenBank/DDBJ whole genome shotgun (WGS) entry which is preliminary data.</text>
</comment>
<dbReference type="STRING" id="3476.A0A2P5ARB9"/>
<dbReference type="OrthoDB" id="419616at2759"/>
<protein>
    <submittedName>
        <fullName evidence="1">Uncharacterized protein</fullName>
    </submittedName>
</protein>
<reference evidence="2" key="1">
    <citation type="submission" date="2016-06" db="EMBL/GenBank/DDBJ databases">
        <title>Parallel loss of symbiosis genes in relatives of nitrogen-fixing non-legume Parasponia.</title>
        <authorList>
            <person name="Van Velzen R."/>
            <person name="Holmer R."/>
            <person name="Bu F."/>
            <person name="Rutten L."/>
            <person name="Van Zeijl A."/>
            <person name="Liu W."/>
            <person name="Santuari L."/>
            <person name="Cao Q."/>
            <person name="Sharma T."/>
            <person name="Shen D."/>
            <person name="Roswanjaya Y."/>
            <person name="Wardhani T."/>
            <person name="Kalhor M.S."/>
            <person name="Jansen J."/>
            <person name="Van den Hoogen J."/>
            <person name="Gungor B."/>
            <person name="Hartog M."/>
            <person name="Hontelez J."/>
            <person name="Verver J."/>
            <person name="Yang W.-C."/>
            <person name="Schijlen E."/>
            <person name="Repin R."/>
            <person name="Schilthuizen M."/>
            <person name="Schranz E."/>
            <person name="Heidstra R."/>
            <person name="Miyata K."/>
            <person name="Fedorova E."/>
            <person name="Kohlen W."/>
            <person name="Bisseling T."/>
            <person name="Smit S."/>
            <person name="Geurts R."/>
        </authorList>
    </citation>
    <scope>NUCLEOTIDE SEQUENCE [LARGE SCALE GENOMIC DNA]</scope>
    <source>
        <strain evidence="2">cv. WU1-14</strain>
    </source>
</reference>
<keyword evidence="2" id="KW-1185">Reference proteome</keyword>
<dbReference type="Proteomes" id="UP000237105">
    <property type="component" value="Unassembled WGS sequence"/>
</dbReference>
<dbReference type="EMBL" id="JXTB01000475">
    <property type="protein sequence ID" value="PON39090.1"/>
    <property type="molecule type" value="Genomic_DNA"/>
</dbReference>
<gene>
    <name evidence="1" type="ORF">PanWU01x14_307280</name>
</gene>
<name>A0A2P5ARB9_PARAD</name>
<proteinExistence type="predicted"/>
<organism evidence="1 2">
    <name type="scientific">Parasponia andersonii</name>
    <name type="common">Sponia andersonii</name>
    <dbReference type="NCBI Taxonomy" id="3476"/>
    <lineage>
        <taxon>Eukaryota</taxon>
        <taxon>Viridiplantae</taxon>
        <taxon>Streptophyta</taxon>
        <taxon>Embryophyta</taxon>
        <taxon>Tracheophyta</taxon>
        <taxon>Spermatophyta</taxon>
        <taxon>Magnoliopsida</taxon>
        <taxon>eudicotyledons</taxon>
        <taxon>Gunneridae</taxon>
        <taxon>Pentapetalae</taxon>
        <taxon>rosids</taxon>
        <taxon>fabids</taxon>
        <taxon>Rosales</taxon>
        <taxon>Cannabaceae</taxon>
        <taxon>Parasponia</taxon>
    </lineage>
</organism>
<evidence type="ECO:0000313" key="1">
    <source>
        <dbReference type="EMBL" id="PON39090.1"/>
    </source>
</evidence>
<dbReference type="AlphaFoldDB" id="A0A2P5ARB9"/>